<keyword evidence="6" id="KW-1185">Reference proteome</keyword>
<dbReference type="Pfam" id="PF05170">
    <property type="entry name" value="AsmA"/>
    <property type="match status" value="1"/>
</dbReference>
<evidence type="ECO:0000256" key="3">
    <source>
        <dbReference type="SAM" id="Phobius"/>
    </source>
</evidence>
<dbReference type="PANTHER" id="PTHR30441:SF4">
    <property type="entry name" value="PROTEIN ASMA"/>
    <property type="match status" value="1"/>
</dbReference>
<keyword evidence="3" id="KW-0472">Membrane</keyword>
<evidence type="ECO:0000313" key="5">
    <source>
        <dbReference type="EMBL" id="AZS51606.1"/>
    </source>
</evidence>
<dbReference type="InterPro" id="IPR007844">
    <property type="entry name" value="AsmA"/>
</dbReference>
<evidence type="ECO:0000256" key="2">
    <source>
        <dbReference type="SAM" id="MobiDB-lite"/>
    </source>
</evidence>
<sequence>MEKIMKAIKYICYFIIGIVLLILALFACLVLFFNPNNYKTQIETLVKEQANIELNIDGDINWTFYPWLGISIQNTSAASVDTPDKPFAKIKELDLSVKLMPLFKGEIQMNDVNINGLTIDLEKDAKGKTNWDKVGETATAENTQSTSDKPEEKKKEAETKGTSSINLNVNSVTVNETKIIYKDVPAGQDYQVNNVHLSTGPIVIGQPIIIKLGANFNSAQPKLSTTINLETTVAYDLDAQRYEAKDLNLSSNISGDMFNGKTAKFTARGDLLADLKANTAAWNKLRLTLDDLKLSGNINATDITGNNPAVKGALTADTFNLRTVLADIGISLPTMADSKALTQVGFSTNLSGSTKAVALNDLKIKLDSTNFTGSVAVTDLAKQAIKVQLRGDTINVDNYLPPVVASKQDTKTTTTTTGQGKTVTVNQPAWSTDPLFDPKSLQSLNVDADFSMDQLTVKKLPWQSFNVKLTAKNGVINLQNAGGKLFNGAINVKASLNASTNTPQITLQPTVSNLMIEKLLASQEIKDVPIRGIFNLNGNLHTAGLSEASLIKNLNGTASFFVNDGALVGENFEYQVCKAVALVRKQTLTSQFNRTETKFKQLKGSLNFTNGIASNQDLTIAVAGFDAKGKGTFNLQTMMVDYKIGLALTGEQEVGGDAACKVNKDVAGIDFPLICKGSVLAGGNLCGIDSSAIGQMALDVGKAKAKEEINKQLEKQKEKLNEKLEEKLGDKAPNVKGLLKGILK</sequence>
<feature type="domain" description="AsmA" evidence="4">
    <location>
        <begin position="6"/>
        <end position="618"/>
    </location>
</feature>
<feature type="transmembrane region" description="Helical" evidence="3">
    <location>
        <begin position="12"/>
        <end position="33"/>
    </location>
</feature>
<feature type="compositionally biased region" description="Basic and acidic residues" evidence="2">
    <location>
        <begin position="148"/>
        <end position="159"/>
    </location>
</feature>
<evidence type="ECO:0000313" key="6">
    <source>
        <dbReference type="Proteomes" id="UP000273143"/>
    </source>
</evidence>
<organism evidence="5 6">
    <name type="scientific">Entomomonas moraniae</name>
    <dbReference type="NCBI Taxonomy" id="2213226"/>
    <lineage>
        <taxon>Bacteria</taxon>
        <taxon>Pseudomonadati</taxon>
        <taxon>Pseudomonadota</taxon>
        <taxon>Gammaproteobacteria</taxon>
        <taxon>Pseudomonadales</taxon>
        <taxon>Pseudomonadaceae</taxon>
        <taxon>Entomomonas</taxon>
    </lineage>
</organism>
<evidence type="ECO:0000256" key="1">
    <source>
        <dbReference type="SAM" id="Coils"/>
    </source>
</evidence>
<dbReference type="InterPro" id="IPR052894">
    <property type="entry name" value="AsmA-related"/>
</dbReference>
<dbReference type="GO" id="GO:0090313">
    <property type="term" value="P:regulation of protein targeting to membrane"/>
    <property type="evidence" value="ECO:0007669"/>
    <property type="project" value="TreeGrafter"/>
</dbReference>
<keyword evidence="3" id="KW-0812">Transmembrane</keyword>
<feature type="coiled-coil region" evidence="1">
    <location>
        <begin position="702"/>
        <end position="730"/>
    </location>
</feature>
<gene>
    <name evidence="5" type="ORF">DM558_12855</name>
</gene>
<dbReference type="KEGG" id="emo:DM558_12855"/>
<keyword evidence="1" id="KW-0175">Coiled coil</keyword>
<dbReference type="GO" id="GO:0005886">
    <property type="term" value="C:plasma membrane"/>
    <property type="evidence" value="ECO:0007669"/>
    <property type="project" value="TreeGrafter"/>
</dbReference>
<dbReference type="EMBL" id="CP029822">
    <property type="protein sequence ID" value="AZS51606.1"/>
    <property type="molecule type" value="Genomic_DNA"/>
</dbReference>
<dbReference type="Proteomes" id="UP000273143">
    <property type="component" value="Chromosome"/>
</dbReference>
<accession>A0A3Q9JKC3</accession>
<protein>
    <submittedName>
        <fullName evidence="5">AsmA family protein</fullName>
    </submittedName>
</protein>
<dbReference type="PROSITE" id="PS51257">
    <property type="entry name" value="PROKAR_LIPOPROTEIN"/>
    <property type="match status" value="1"/>
</dbReference>
<proteinExistence type="predicted"/>
<feature type="region of interest" description="Disordered" evidence="2">
    <location>
        <begin position="130"/>
        <end position="162"/>
    </location>
</feature>
<dbReference type="PANTHER" id="PTHR30441">
    <property type="entry name" value="DUF748 DOMAIN-CONTAINING PROTEIN"/>
    <property type="match status" value="1"/>
</dbReference>
<reference evidence="6" key="1">
    <citation type="submission" date="2018-06" db="EMBL/GenBank/DDBJ databases">
        <title>Complete genome of Pseudomonas insecticola strain QZS01.</title>
        <authorList>
            <person name="Wang J."/>
            <person name="Su Q."/>
        </authorList>
    </citation>
    <scope>NUCLEOTIDE SEQUENCE [LARGE SCALE GENOMIC DNA]</scope>
    <source>
        <strain evidence="6">QZS01</strain>
    </source>
</reference>
<keyword evidence="3" id="KW-1133">Transmembrane helix</keyword>
<dbReference type="AlphaFoldDB" id="A0A3Q9JKC3"/>
<evidence type="ECO:0000259" key="4">
    <source>
        <dbReference type="Pfam" id="PF05170"/>
    </source>
</evidence>
<name>A0A3Q9JKC3_9GAMM</name>